<dbReference type="PANTHER" id="PTHR42736:SF1">
    <property type="entry name" value="PROTEIN-GLUTAMINE GAMMA-GLUTAMYLTRANSFERASE"/>
    <property type="match status" value="1"/>
</dbReference>
<dbReference type="Gene3D" id="3.10.620.30">
    <property type="match status" value="1"/>
</dbReference>
<feature type="domain" description="Transglutaminase-like" evidence="2">
    <location>
        <begin position="483"/>
        <end position="554"/>
    </location>
</feature>
<gene>
    <name evidence="3" type="ORF">LCGC14_0295750</name>
</gene>
<feature type="transmembrane region" description="Helical" evidence="1">
    <location>
        <begin position="66"/>
        <end position="87"/>
    </location>
</feature>
<keyword evidence="1" id="KW-0472">Membrane</keyword>
<feature type="transmembrane region" description="Helical" evidence="1">
    <location>
        <begin position="210"/>
        <end position="228"/>
    </location>
</feature>
<keyword evidence="1" id="KW-1133">Transmembrane helix</keyword>
<feature type="transmembrane region" description="Helical" evidence="1">
    <location>
        <begin position="93"/>
        <end position="114"/>
    </location>
</feature>
<feature type="transmembrane region" description="Helical" evidence="1">
    <location>
        <begin position="43"/>
        <end position="59"/>
    </location>
</feature>
<feature type="transmembrane region" description="Helical" evidence="1">
    <location>
        <begin position="149"/>
        <end position="169"/>
    </location>
</feature>
<evidence type="ECO:0000256" key="1">
    <source>
        <dbReference type="SAM" id="Phobius"/>
    </source>
</evidence>
<feature type="transmembrane region" description="Helical" evidence="1">
    <location>
        <begin position="126"/>
        <end position="143"/>
    </location>
</feature>
<dbReference type="SUPFAM" id="SSF54001">
    <property type="entry name" value="Cysteine proteinases"/>
    <property type="match status" value="1"/>
</dbReference>
<keyword evidence="1" id="KW-0812">Transmembrane</keyword>
<accession>A0A0F9TRR9</accession>
<dbReference type="InterPro" id="IPR052901">
    <property type="entry name" value="Bact_TGase-like"/>
</dbReference>
<protein>
    <recommendedName>
        <fullName evidence="2">Transglutaminase-like domain-containing protein</fullName>
    </recommendedName>
</protein>
<dbReference type="InterPro" id="IPR025403">
    <property type="entry name" value="TgpA-like_C"/>
</dbReference>
<feature type="transmembrane region" description="Helical" evidence="1">
    <location>
        <begin position="21"/>
        <end position="37"/>
    </location>
</feature>
<evidence type="ECO:0000313" key="3">
    <source>
        <dbReference type="EMBL" id="KKN83750.1"/>
    </source>
</evidence>
<evidence type="ECO:0000259" key="2">
    <source>
        <dbReference type="SMART" id="SM00460"/>
    </source>
</evidence>
<dbReference type="AlphaFoldDB" id="A0A0F9TRR9"/>
<name>A0A0F9TRR9_9ZZZZ</name>
<dbReference type="Pfam" id="PF01841">
    <property type="entry name" value="Transglut_core"/>
    <property type="match status" value="1"/>
</dbReference>
<dbReference type="InterPro" id="IPR021878">
    <property type="entry name" value="TgpA_N"/>
</dbReference>
<reference evidence="3" key="1">
    <citation type="journal article" date="2015" name="Nature">
        <title>Complex archaea that bridge the gap between prokaryotes and eukaryotes.</title>
        <authorList>
            <person name="Spang A."/>
            <person name="Saw J.H."/>
            <person name="Jorgensen S.L."/>
            <person name="Zaremba-Niedzwiedzka K."/>
            <person name="Martijn J."/>
            <person name="Lind A.E."/>
            <person name="van Eijk R."/>
            <person name="Schleper C."/>
            <person name="Guy L."/>
            <person name="Ettema T.J."/>
        </authorList>
    </citation>
    <scope>NUCLEOTIDE SEQUENCE</scope>
</reference>
<dbReference type="Pfam" id="PF11992">
    <property type="entry name" value="TgpA_N"/>
    <property type="match status" value="1"/>
</dbReference>
<dbReference type="Pfam" id="PF13559">
    <property type="entry name" value="DUF4129"/>
    <property type="match status" value="1"/>
</dbReference>
<dbReference type="PANTHER" id="PTHR42736">
    <property type="entry name" value="PROTEIN-GLUTAMINE GAMMA-GLUTAMYLTRANSFERASE"/>
    <property type="match status" value="1"/>
</dbReference>
<proteinExistence type="predicted"/>
<dbReference type="EMBL" id="LAZR01000180">
    <property type="protein sequence ID" value="KKN83750.1"/>
    <property type="molecule type" value="Genomic_DNA"/>
</dbReference>
<dbReference type="SMART" id="SM00460">
    <property type="entry name" value="TGc"/>
    <property type="match status" value="1"/>
</dbReference>
<comment type="caution">
    <text evidence="3">The sequence shown here is derived from an EMBL/GenBank/DDBJ whole genome shotgun (WGS) entry which is preliminary data.</text>
</comment>
<dbReference type="InterPro" id="IPR002931">
    <property type="entry name" value="Transglutaminase-like"/>
</dbReference>
<dbReference type="InterPro" id="IPR038765">
    <property type="entry name" value="Papain-like_cys_pep_sf"/>
</dbReference>
<sequence length="757" mass="84616">MPLRSFSEAEIVLKARRRLEGPLLVMVWLSIAMASMAEGNYPFLVVGTITVAVNLLATLRGKEIYLHPLVVNVLVLTGSALVLVELISPQWTMLFTNTAIALTAITHFIMILLICKLLQRKHNRDYVQMLTLSTLTVLSGSLVCEFLWYAAACVVFVVLAGYVGMALTLKRGLDTTAEARLPTETHPPPPGQVAWHAIRDWPGRSLRRRLASIVVCMAAGAVLLFASAPRLSRLVDPIMVQSLGAITGLAETVHLGDAKRITVSDRVVMTVRLRDSSGDPVPGAAIQYFCATTASRYENSTWQAPKDPPNRRLQAHLPNPTDELREGAIVQEVSMRALLLPHLPAGSPVVHVRPHVGRWRLTSSEVARLVGNRAGKGHVGYTAWSWPQPLDPRQRAYLQRRRQVLGIAVDPPNVAAHLPKRVVALARQWCADLLAGRADNPRQRDQWDLRIARRLSQRLSEQYRYTLDLTAADPSRDGVDDFLFHMKQGHCEYFASALTVMCQALGVRARLATGFRTSEVDPASGEIIVRQRDAHAWCQVYTPSTDFVIVDPSPAPADLAPVGGTWRNVRRWWERLQFLWYENIVGYDMQRQQRLGGYLRRQLGDLGAWAYATATRMGDSVTTLIVEGKVDAFLKRLTQVVFSATGVVALLVLGRFVLRRRRLQRAYRAGHAVPPTQMAFMRRLLNLFRRKGLAAKTHQTPREVLAAAAQRFDLPERHLSRLADLYDRLRWGNAPASPRRLAAADRQVDHIAQLLSR</sequence>
<organism evidence="3">
    <name type="scientific">marine sediment metagenome</name>
    <dbReference type="NCBI Taxonomy" id="412755"/>
    <lineage>
        <taxon>unclassified sequences</taxon>
        <taxon>metagenomes</taxon>
        <taxon>ecological metagenomes</taxon>
    </lineage>
</organism>
<feature type="transmembrane region" description="Helical" evidence="1">
    <location>
        <begin position="640"/>
        <end position="658"/>
    </location>
</feature>